<evidence type="ECO:0000313" key="1">
    <source>
        <dbReference type="EMBL" id="KKL56769.1"/>
    </source>
</evidence>
<dbReference type="EMBL" id="LAZR01030383">
    <property type="protein sequence ID" value="KKL56769.1"/>
    <property type="molecule type" value="Genomic_DNA"/>
</dbReference>
<protein>
    <submittedName>
        <fullName evidence="1">Uncharacterized protein</fullName>
    </submittedName>
</protein>
<gene>
    <name evidence="1" type="ORF">LCGC14_2242080</name>
</gene>
<reference evidence="1" key="1">
    <citation type="journal article" date="2015" name="Nature">
        <title>Complex archaea that bridge the gap between prokaryotes and eukaryotes.</title>
        <authorList>
            <person name="Spang A."/>
            <person name="Saw J.H."/>
            <person name="Jorgensen S.L."/>
            <person name="Zaremba-Niedzwiedzka K."/>
            <person name="Martijn J."/>
            <person name="Lind A.E."/>
            <person name="van Eijk R."/>
            <person name="Schleper C."/>
            <person name="Guy L."/>
            <person name="Ettema T.J."/>
        </authorList>
    </citation>
    <scope>NUCLEOTIDE SEQUENCE</scope>
</reference>
<accession>A0A0F9D5C5</accession>
<comment type="caution">
    <text evidence="1">The sequence shown here is derived from an EMBL/GenBank/DDBJ whole genome shotgun (WGS) entry which is preliminary data.</text>
</comment>
<name>A0A0F9D5C5_9ZZZZ</name>
<proteinExistence type="predicted"/>
<dbReference type="AlphaFoldDB" id="A0A0F9D5C5"/>
<organism evidence="1">
    <name type="scientific">marine sediment metagenome</name>
    <dbReference type="NCBI Taxonomy" id="412755"/>
    <lineage>
        <taxon>unclassified sequences</taxon>
        <taxon>metagenomes</taxon>
        <taxon>ecological metagenomes</taxon>
    </lineage>
</organism>
<sequence>MNDVSINNKRKELFTMVQRAGYTRIDPECVNLCVALNTLNGITTQESCCGHGDDPFRIWFVSDTIESLASLMEILAKTGKHNVTSPWTVTVIIEYWSHKRRAHPVVLLLEGPVGGYKEAEDVATLILEHCNEQKENK</sequence>